<feature type="transmembrane region" description="Helical" evidence="10">
    <location>
        <begin position="439"/>
        <end position="457"/>
    </location>
</feature>
<dbReference type="PRINTS" id="PR00171">
    <property type="entry name" value="SUGRTRNSPORT"/>
</dbReference>
<accession>A0A1X7DNH4</accession>
<evidence type="ECO:0000256" key="10">
    <source>
        <dbReference type="SAM" id="Phobius"/>
    </source>
</evidence>
<feature type="transmembrane region" description="Helical" evidence="10">
    <location>
        <begin position="303"/>
        <end position="324"/>
    </location>
</feature>
<evidence type="ECO:0000256" key="1">
    <source>
        <dbReference type="ARBA" id="ARBA00004651"/>
    </source>
</evidence>
<dbReference type="AlphaFoldDB" id="A0A1X7DNH4"/>
<gene>
    <name evidence="12" type="ORF">SAMN06295933_2109</name>
</gene>
<feature type="transmembrane region" description="Helical" evidence="10">
    <location>
        <begin position="12"/>
        <end position="33"/>
    </location>
</feature>
<keyword evidence="6 10" id="KW-0812">Transmembrane</keyword>
<dbReference type="InterPro" id="IPR005828">
    <property type="entry name" value="MFS_sugar_transport-like"/>
</dbReference>
<dbReference type="SUPFAM" id="SSF103473">
    <property type="entry name" value="MFS general substrate transporter"/>
    <property type="match status" value="1"/>
</dbReference>
<feature type="transmembrane region" description="Helical" evidence="10">
    <location>
        <begin position="87"/>
        <end position="105"/>
    </location>
</feature>
<dbReference type="PANTHER" id="PTHR48020">
    <property type="entry name" value="PROTON MYO-INOSITOL COTRANSPORTER"/>
    <property type="match status" value="1"/>
</dbReference>
<dbReference type="Gene3D" id="1.20.1250.20">
    <property type="entry name" value="MFS general substrate transporter like domains"/>
    <property type="match status" value="2"/>
</dbReference>
<dbReference type="PROSITE" id="PS00216">
    <property type="entry name" value="SUGAR_TRANSPORT_1"/>
    <property type="match status" value="1"/>
</dbReference>
<dbReference type="PROSITE" id="PS50850">
    <property type="entry name" value="MFS"/>
    <property type="match status" value="1"/>
</dbReference>
<evidence type="ECO:0000259" key="11">
    <source>
        <dbReference type="PROSITE" id="PS50850"/>
    </source>
</evidence>
<protein>
    <submittedName>
        <fullName evidence="12">MFS transporter, SP family, sugar:H+ symporter</fullName>
    </submittedName>
</protein>
<keyword evidence="5" id="KW-0762">Sugar transport</keyword>
<dbReference type="InterPro" id="IPR036259">
    <property type="entry name" value="MFS_trans_sf"/>
</dbReference>
<dbReference type="PROSITE" id="PS00217">
    <property type="entry name" value="SUGAR_TRANSPORT_2"/>
    <property type="match status" value="1"/>
</dbReference>
<keyword evidence="13" id="KW-1185">Reference proteome</keyword>
<name>A0A1X7DNH4_9BACT</name>
<comment type="subcellular location">
    <subcellularLocation>
        <location evidence="1">Cell membrane</location>
        <topology evidence="1">Multi-pass membrane protein</topology>
    </subcellularLocation>
</comment>
<evidence type="ECO:0000313" key="13">
    <source>
        <dbReference type="Proteomes" id="UP000192906"/>
    </source>
</evidence>
<dbReference type="CDD" id="cd17359">
    <property type="entry name" value="MFS_XylE_like"/>
    <property type="match status" value="1"/>
</dbReference>
<organism evidence="12 13">
    <name type="scientific">Desulfovibrio gilichinskyi</name>
    <dbReference type="NCBI Taxonomy" id="1519643"/>
    <lineage>
        <taxon>Bacteria</taxon>
        <taxon>Pseudomonadati</taxon>
        <taxon>Thermodesulfobacteriota</taxon>
        <taxon>Desulfovibrionia</taxon>
        <taxon>Desulfovibrionales</taxon>
        <taxon>Desulfovibrionaceae</taxon>
        <taxon>Desulfovibrio</taxon>
    </lineage>
</organism>
<dbReference type="GO" id="GO:0022857">
    <property type="term" value="F:transmembrane transporter activity"/>
    <property type="evidence" value="ECO:0007669"/>
    <property type="project" value="InterPro"/>
</dbReference>
<dbReference type="Pfam" id="PF00083">
    <property type="entry name" value="Sugar_tr"/>
    <property type="match status" value="1"/>
</dbReference>
<evidence type="ECO:0000256" key="9">
    <source>
        <dbReference type="RuleBase" id="RU003346"/>
    </source>
</evidence>
<keyword evidence="8 10" id="KW-0472">Membrane</keyword>
<dbReference type="NCBIfam" id="TIGR00879">
    <property type="entry name" value="SP"/>
    <property type="match status" value="1"/>
</dbReference>
<keyword evidence="3 9" id="KW-0813">Transport</keyword>
<keyword evidence="4" id="KW-1003">Cell membrane</keyword>
<evidence type="ECO:0000256" key="8">
    <source>
        <dbReference type="ARBA" id="ARBA00023136"/>
    </source>
</evidence>
<feature type="domain" description="Major facilitator superfamily (MFS) profile" evidence="11">
    <location>
        <begin position="20"/>
        <end position="461"/>
    </location>
</feature>
<dbReference type="STRING" id="1519643.SAMN06295933_2109"/>
<dbReference type="InterPro" id="IPR047984">
    <property type="entry name" value="XylE-like"/>
</dbReference>
<keyword evidence="7 10" id="KW-1133">Transmembrane helix</keyword>
<feature type="transmembrane region" description="Helical" evidence="10">
    <location>
        <begin position="144"/>
        <end position="167"/>
    </location>
</feature>
<evidence type="ECO:0000313" key="12">
    <source>
        <dbReference type="EMBL" id="SMF18779.1"/>
    </source>
</evidence>
<dbReference type="EMBL" id="FWZU01000003">
    <property type="protein sequence ID" value="SMF18779.1"/>
    <property type="molecule type" value="Genomic_DNA"/>
</dbReference>
<dbReference type="InterPro" id="IPR020846">
    <property type="entry name" value="MFS_dom"/>
</dbReference>
<dbReference type="GO" id="GO:0005886">
    <property type="term" value="C:plasma membrane"/>
    <property type="evidence" value="ECO:0007669"/>
    <property type="project" value="UniProtKB-SubCell"/>
</dbReference>
<dbReference type="PANTHER" id="PTHR48020:SF12">
    <property type="entry name" value="PROTON MYO-INOSITOL COTRANSPORTER"/>
    <property type="match status" value="1"/>
</dbReference>
<dbReference type="InterPro" id="IPR050814">
    <property type="entry name" value="Myo-inositol_Transporter"/>
</dbReference>
<feature type="transmembrane region" description="Helical" evidence="10">
    <location>
        <begin position="372"/>
        <end position="395"/>
    </location>
</feature>
<dbReference type="OrthoDB" id="5368493at2"/>
<dbReference type="RefSeq" id="WP_085101925.1">
    <property type="nucleotide sequence ID" value="NZ_FWZU01000003.1"/>
</dbReference>
<evidence type="ECO:0000256" key="2">
    <source>
        <dbReference type="ARBA" id="ARBA00010992"/>
    </source>
</evidence>
<dbReference type="InterPro" id="IPR003663">
    <property type="entry name" value="Sugar/inositol_transpt"/>
</dbReference>
<feature type="transmembrane region" description="Helical" evidence="10">
    <location>
        <begin position="407"/>
        <end position="433"/>
    </location>
</feature>
<feature type="transmembrane region" description="Helical" evidence="10">
    <location>
        <begin position="265"/>
        <end position="288"/>
    </location>
</feature>
<feature type="transmembrane region" description="Helical" evidence="10">
    <location>
        <begin position="111"/>
        <end position="132"/>
    </location>
</feature>
<feature type="transmembrane region" description="Helical" evidence="10">
    <location>
        <begin position="187"/>
        <end position="206"/>
    </location>
</feature>
<dbReference type="InterPro" id="IPR005829">
    <property type="entry name" value="Sugar_transporter_CS"/>
</dbReference>
<evidence type="ECO:0000256" key="4">
    <source>
        <dbReference type="ARBA" id="ARBA00022475"/>
    </source>
</evidence>
<evidence type="ECO:0000256" key="3">
    <source>
        <dbReference type="ARBA" id="ARBA00022448"/>
    </source>
</evidence>
<dbReference type="FunFam" id="1.20.1250.20:FF:000122">
    <property type="entry name" value="D-xylose transporter XylE"/>
    <property type="match status" value="1"/>
</dbReference>
<proteinExistence type="inferred from homology"/>
<reference evidence="13" key="1">
    <citation type="submission" date="2017-04" db="EMBL/GenBank/DDBJ databases">
        <authorList>
            <person name="Varghese N."/>
            <person name="Submissions S."/>
        </authorList>
    </citation>
    <scope>NUCLEOTIDE SEQUENCE [LARGE SCALE GENOMIC DNA]</scope>
    <source>
        <strain evidence="13">K3S</strain>
    </source>
</reference>
<evidence type="ECO:0000256" key="6">
    <source>
        <dbReference type="ARBA" id="ARBA00022692"/>
    </source>
</evidence>
<comment type="similarity">
    <text evidence="2 9">Belongs to the major facilitator superfamily. Sugar transporter (TC 2.A.1.1) family.</text>
</comment>
<dbReference type="Proteomes" id="UP000192906">
    <property type="component" value="Unassembled WGS sequence"/>
</dbReference>
<feature type="transmembrane region" description="Helical" evidence="10">
    <location>
        <begin position="331"/>
        <end position="352"/>
    </location>
</feature>
<evidence type="ECO:0000256" key="5">
    <source>
        <dbReference type="ARBA" id="ARBA00022597"/>
    </source>
</evidence>
<sequence length="468" mass="50125">MVNEVSSDNQSTNIVFVLLISVSAALGGFLFGFDTSVINGAVIALGEHFNVGPVLIGLSVSLALMGSAVGALSSGCISDRYGRVKPMLIAAVMFTASGIGSGLPYSVWDFIFWRFVGGVGIGLASAITPAYIAEISPAHLRGRFGSLQQLAIVTGIFVAMVSNYLLVKIAGGSAGMDLWLGAETWRWMFWAEVPPAVLYGVAALIIPESPRYLIGTGCEREAESVLFKVLGKDVLKKIDEIKNSLKTEKGSSFSDLKGRYGFSPIIWVGFGLSILQQFVGINVIFYYGSMLWRSVGFSEENSLWITVITGVVNVVTTLVAIAFIDRVGRKPLLLIGSAGMLVTLGVLAYIFAYAPLDAAGHPALSGSSATTALFAANLYVFCFGFSWGPVVWVLLGEMFNNRVRASALALSAGAQWIANFLVSASFPSMVAWAGLGRTYSIYAFFAAVSFFFVMFCVRETRGKELEEM</sequence>
<evidence type="ECO:0000256" key="7">
    <source>
        <dbReference type="ARBA" id="ARBA00022989"/>
    </source>
</evidence>
<feature type="transmembrane region" description="Helical" evidence="10">
    <location>
        <begin position="53"/>
        <end position="75"/>
    </location>
</feature>